<feature type="domain" description="SRP54-type proteins GTP-binding" evidence="11">
    <location>
        <begin position="269"/>
        <end position="282"/>
    </location>
</feature>
<comment type="domain">
    <text evidence="9">Composed of three domains: the N-terminal N domain, which is responsible for interactions with the ribosome, the central G domain, which binds GTP, and the C-terminal M domain, which binds the RNA and the signal sequence of the RNC.</text>
</comment>
<evidence type="ECO:0000256" key="8">
    <source>
        <dbReference type="ARBA" id="ARBA00048027"/>
    </source>
</evidence>
<dbReference type="Gene3D" id="1.20.120.140">
    <property type="entry name" value="Signal recognition particle SRP54, nucleotide-binding domain"/>
    <property type="match status" value="1"/>
</dbReference>
<feature type="binding site" evidence="9">
    <location>
        <begin position="190"/>
        <end position="194"/>
    </location>
    <ligand>
        <name>GTP</name>
        <dbReference type="ChEBI" id="CHEBI:37565"/>
    </ligand>
</feature>
<dbReference type="RefSeq" id="WP_034226019.1">
    <property type="nucleotide sequence ID" value="NZ_AVCJ01000051.1"/>
</dbReference>
<dbReference type="GO" id="GO:0006614">
    <property type="term" value="P:SRP-dependent cotranslational protein targeting to membrane"/>
    <property type="evidence" value="ECO:0007669"/>
    <property type="project" value="InterPro"/>
</dbReference>
<comment type="subcellular location">
    <subcellularLocation>
        <location evidence="9">Cytoplasm</location>
    </subcellularLocation>
    <text evidence="9">The SRP-RNC complex is targeted to the cytoplasmic membrane.</text>
</comment>
<sequence>MFESLTQRLSGTLQKLRGRGRLTEENIREATREVRIALLEADVALPVVSALIERIKARAVGQEVLTSLTPGQALIKVVRDEMAAVMGSTASELNLNVPAPAVILMAGLQGAGKTTTVGKLAKHLKERKKKKVMVVSADVYRPAAIEQLRTLAKQVDVLFFPSSADQKPEAIVRAAIEDARKSFVDVLLVDTAGRTTIDEAMMAEIQALHAAVKPVETLFVVDAMTGQDAAATAKAFSEALPLTGVVLTKTDGDARGGAALSVRYITGKPIKFVGVGEKPDGLDVFHPDRAASRILDMGDVLSLVEEVEQKVDKDKAQKLAEKVAKGKKFDLNDMRDQLEQMQNMGGLSGLMDKLPGMGQMPEHVKSQVTGKEVPRMVAIINSMTKKERRNPGLLNGSRRARVARGSGTTPADVNKVLKQYQQMEKMMSKLSQGGMKGLMRGMKGMMGGGFPGRFPGR</sequence>
<dbReference type="InterPro" id="IPR022941">
    <property type="entry name" value="SRP54"/>
</dbReference>
<dbReference type="Pfam" id="PF02978">
    <property type="entry name" value="SRP_SPB"/>
    <property type="match status" value="1"/>
</dbReference>
<comment type="similarity">
    <text evidence="1 9">Belongs to the GTP-binding SRP family. SRP54 subfamily.</text>
</comment>
<comment type="catalytic activity">
    <reaction evidence="8 9">
        <text>GTP + H2O = GDP + phosphate + H(+)</text>
        <dbReference type="Rhea" id="RHEA:19669"/>
        <dbReference type="ChEBI" id="CHEBI:15377"/>
        <dbReference type="ChEBI" id="CHEBI:15378"/>
        <dbReference type="ChEBI" id="CHEBI:37565"/>
        <dbReference type="ChEBI" id="CHEBI:43474"/>
        <dbReference type="ChEBI" id="CHEBI:58189"/>
        <dbReference type="EC" id="3.6.5.4"/>
    </reaction>
</comment>
<dbReference type="SMART" id="SM00962">
    <property type="entry name" value="SRP54"/>
    <property type="match status" value="1"/>
</dbReference>
<feature type="region of interest" description="Disordered" evidence="10">
    <location>
        <begin position="388"/>
        <end position="410"/>
    </location>
</feature>
<keyword evidence="6 9" id="KW-0733">Signal recognition particle</keyword>
<comment type="caution">
    <text evidence="12">The sequence shown here is derived from an EMBL/GenBank/DDBJ whole genome shotgun (WGS) entry which is preliminary data.</text>
</comment>
<comment type="subunit">
    <text evidence="9">Part of the signal recognition particle protein translocation system, which is composed of SRP and FtsY. SRP is a ribonucleoprotein composed of Ffh and a 4.5S RNA molecule.</text>
</comment>
<dbReference type="InterPro" id="IPR036891">
    <property type="entry name" value="Signal_recog_part_SRP54_M_sf"/>
</dbReference>
<keyword evidence="9" id="KW-0963">Cytoplasm</keyword>
<evidence type="ECO:0000256" key="1">
    <source>
        <dbReference type="ARBA" id="ARBA00005450"/>
    </source>
</evidence>
<dbReference type="InterPro" id="IPR004125">
    <property type="entry name" value="Signal_recog_particle_SRP54_M"/>
</dbReference>
<reference evidence="12 13" key="2">
    <citation type="journal article" date="2015" name="Stand. Genomic Sci.">
        <title>High quality draft genomic sequence of Arenimonas donghaensis DSM 18148(T).</title>
        <authorList>
            <person name="Chen F."/>
            <person name="Wang H."/>
            <person name="Cao Y."/>
            <person name="Li X."/>
            <person name="Wang G."/>
        </authorList>
    </citation>
    <scope>NUCLEOTIDE SEQUENCE [LARGE SCALE GENOMIC DNA]</scope>
    <source>
        <strain evidence="12 13">HO3-R19</strain>
    </source>
</reference>
<dbReference type="InterPro" id="IPR013822">
    <property type="entry name" value="Signal_recog_particl_SRP54_hlx"/>
</dbReference>
<dbReference type="AlphaFoldDB" id="A0A087MF74"/>
<evidence type="ECO:0000256" key="2">
    <source>
        <dbReference type="ARBA" id="ARBA00022741"/>
    </source>
</evidence>
<evidence type="ECO:0000256" key="3">
    <source>
        <dbReference type="ARBA" id="ARBA00022801"/>
    </source>
</evidence>
<dbReference type="SMART" id="SM00963">
    <property type="entry name" value="SRP54_N"/>
    <property type="match status" value="1"/>
</dbReference>
<dbReference type="Pfam" id="PF00448">
    <property type="entry name" value="SRP54"/>
    <property type="match status" value="1"/>
</dbReference>
<feature type="binding site" evidence="9">
    <location>
        <begin position="107"/>
        <end position="114"/>
    </location>
    <ligand>
        <name>GTP</name>
        <dbReference type="ChEBI" id="CHEBI:37565"/>
    </ligand>
</feature>
<dbReference type="GO" id="GO:0008312">
    <property type="term" value="F:7S RNA binding"/>
    <property type="evidence" value="ECO:0007669"/>
    <property type="project" value="InterPro"/>
</dbReference>
<dbReference type="GO" id="GO:0003924">
    <property type="term" value="F:GTPase activity"/>
    <property type="evidence" value="ECO:0007669"/>
    <property type="project" value="UniProtKB-UniRule"/>
</dbReference>
<dbReference type="InterPro" id="IPR027417">
    <property type="entry name" value="P-loop_NTPase"/>
</dbReference>
<dbReference type="InterPro" id="IPR000897">
    <property type="entry name" value="SRP54_GTPase_dom"/>
</dbReference>
<dbReference type="InterPro" id="IPR004780">
    <property type="entry name" value="SRP"/>
</dbReference>
<dbReference type="PANTHER" id="PTHR11564:SF5">
    <property type="entry name" value="SIGNAL RECOGNITION PARTICLE SUBUNIT SRP54"/>
    <property type="match status" value="1"/>
</dbReference>
<evidence type="ECO:0000256" key="9">
    <source>
        <dbReference type="HAMAP-Rule" id="MF_00306"/>
    </source>
</evidence>
<feature type="binding site" evidence="9">
    <location>
        <begin position="248"/>
        <end position="251"/>
    </location>
    <ligand>
        <name>GTP</name>
        <dbReference type="ChEBI" id="CHEBI:37565"/>
    </ligand>
</feature>
<gene>
    <name evidence="9" type="primary">ffh</name>
    <name evidence="12" type="ORF">N788_08615</name>
</gene>
<keyword evidence="7 9" id="KW-0687">Ribonucleoprotein</keyword>
<evidence type="ECO:0000259" key="11">
    <source>
        <dbReference type="PROSITE" id="PS00300"/>
    </source>
</evidence>
<keyword evidence="4 9" id="KW-0694">RNA-binding</keyword>
<evidence type="ECO:0000256" key="10">
    <source>
        <dbReference type="SAM" id="MobiDB-lite"/>
    </source>
</evidence>
<name>A0A087MF74_9GAMM</name>
<accession>A0A087MF74</accession>
<dbReference type="SUPFAM" id="SSF52540">
    <property type="entry name" value="P-loop containing nucleoside triphosphate hydrolases"/>
    <property type="match status" value="1"/>
</dbReference>
<keyword evidence="13" id="KW-1185">Reference proteome</keyword>
<dbReference type="GO" id="GO:0005525">
    <property type="term" value="F:GTP binding"/>
    <property type="evidence" value="ECO:0007669"/>
    <property type="project" value="UniProtKB-UniRule"/>
</dbReference>
<comment type="function">
    <text evidence="9">Involved in targeting and insertion of nascent membrane proteins into the cytoplasmic membrane. Binds to the hydrophobic signal sequence of the ribosome-nascent chain (RNC) as it emerges from the ribosomes. The SRP-RNC complex is then targeted to the cytoplasmic membrane where it interacts with the SRP receptor FtsY. Interaction with FtsY leads to the transfer of the RNC complex to the Sec translocase for insertion into the membrane, the hydrolysis of GTP by both Ffh and FtsY, and the dissociation of the SRP-FtsY complex into the individual components.</text>
</comment>
<dbReference type="PROSITE" id="PS00300">
    <property type="entry name" value="SRP54"/>
    <property type="match status" value="1"/>
</dbReference>
<dbReference type="Proteomes" id="UP000029085">
    <property type="component" value="Unassembled WGS sequence"/>
</dbReference>
<evidence type="ECO:0000256" key="6">
    <source>
        <dbReference type="ARBA" id="ARBA00023135"/>
    </source>
</evidence>
<dbReference type="SUPFAM" id="SSF47446">
    <property type="entry name" value="Signal peptide-binding domain"/>
    <property type="match status" value="1"/>
</dbReference>
<dbReference type="STRING" id="1121014.N788_08615"/>
<evidence type="ECO:0000313" key="13">
    <source>
        <dbReference type="Proteomes" id="UP000029085"/>
    </source>
</evidence>
<dbReference type="NCBIfam" id="TIGR00959">
    <property type="entry name" value="ffh"/>
    <property type="match status" value="1"/>
</dbReference>
<dbReference type="Gene3D" id="3.40.50.300">
    <property type="entry name" value="P-loop containing nucleotide triphosphate hydrolases"/>
    <property type="match status" value="1"/>
</dbReference>
<protein>
    <recommendedName>
        <fullName evidence="9">Signal recognition particle protein</fullName>
        <ecNumber evidence="9">3.6.5.4</ecNumber>
    </recommendedName>
    <alternativeName>
        <fullName evidence="9">Fifty-four homolog</fullName>
    </alternativeName>
</protein>
<dbReference type="Pfam" id="PF02881">
    <property type="entry name" value="SRP54_N"/>
    <property type="match status" value="1"/>
</dbReference>
<dbReference type="EMBL" id="AVCJ01000051">
    <property type="protein sequence ID" value="KFL35527.1"/>
    <property type="molecule type" value="Genomic_DNA"/>
</dbReference>
<dbReference type="FunFam" id="3.40.50.300:FF:000022">
    <property type="entry name" value="Signal recognition particle 54 kDa subunit"/>
    <property type="match status" value="1"/>
</dbReference>
<proteinExistence type="inferred from homology"/>
<dbReference type="OrthoDB" id="9804720at2"/>
<dbReference type="SMART" id="SM00382">
    <property type="entry name" value="AAA"/>
    <property type="match status" value="1"/>
</dbReference>
<keyword evidence="2 9" id="KW-0547">Nucleotide-binding</keyword>
<evidence type="ECO:0000256" key="5">
    <source>
        <dbReference type="ARBA" id="ARBA00023134"/>
    </source>
</evidence>
<dbReference type="GO" id="GO:0048500">
    <property type="term" value="C:signal recognition particle"/>
    <property type="evidence" value="ECO:0007669"/>
    <property type="project" value="UniProtKB-UniRule"/>
</dbReference>
<evidence type="ECO:0000256" key="4">
    <source>
        <dbReference type="ARBA" id="ARBA00022884"/>
    </source>
</evidence>
<keyword evidence="5 9" id="KW-0342">GTP-binding</keyword>
<dbReference type="HAMAP" id="MF_00306">
    <property type="entry name" value="SRP54"/>
    <property type="match status" value="1"/>
</dbReference>
<dbReference type="InterPro" id="IPR042101">
    <property type="entry name" value="SRP54_N_sf"/>
</dbReference>
<dbReference type="CDD" id="cd18539">
    <property type="entry name" value="SRP_G"/>
    <property type="match status" value="1"/>
</dbReference>
<dbReference type="InterPro" id="IPR003593">
    <property type="entry name" value="AAA+_ATPase"/>
</dbReference>
<evidence type="ECO:0000256" key="7">
    <source>
        <dbReference type="ARBA" id="ARBA00023274"/>
    </source>
</evidence>
<keyword evidence="3 9" id="KW-0378">Hydrolase</keyword>
<dbReference type="Gene3D" id="1.10.260.30">
    <property type="entry name" value="Signal recognition particle, SRP54 subunit, M-domain"/>
    <property type="match status" value="1"/>
</dbReference>
<dbReference type="PATRIC" id="fig|1121014.3.peg.2621"/>
<organism evidence="12 13">
    <name type="scientific">Arenimonas donghaensis DSM 18148 = HO3-R19</name>
    <dbReference type="NCBI Taxonomy" id="1121014"/>
    <lineage>
        <taxon>Bacteria</taxon>
        <taxon>Pseudomonadati</taxon>
        <taxon>Pseudomonadota</taxon>
        <taxon>Gammaproteobacteria</taxon>
        <taxon>Lysobacterales</taxon>
        <taxon>Lysobacteraceae</taxon>
        <taxon>Arenimonas</taxon>
    </lineage>
</organism>
<evidence type="ECO:0000313" key="12">
    <source>
        <dbReference type="EMBL" id="KFL35527.1"/>
    </source>
</evidence>
<dbReference type="EC" id="3.6.5.4" evidence="9"/>
<reference evidence="13" key="1">
    <citation type="submission" date="2013-08" db="EMBL/GenBank/DDBJ databases">
        <title>Genome sequencing of Arenimonas donghaensis.</title>
        <authorList>
            <person name="Chen F."/>
            <person name="Wang G."/>
        </authorList>
    </citation>
    <scope>NUCLEOTIDE SEQUENCE [LARGE SCALE GENOMIC DNA]</scope>
    <source>
        <strain evidence="13">HO3-R19</strain>
    </source>
</reference>
<dbReference type="PANTHER" id="PTHR11564">
    <property type="entry name" value="SIGNAL RECOGNITION PARTICLE 54K PROTEIN SRP54"/>
    <property type="match status" value="1"/>
</dbReference>